<name>A0A4R6V5L1_9ACTN</name>
<reference evidence="3 4" key="1">
    <citation type="submission" date="2019-03" db="EMBL/GenBank/DDBJ databases">
        <title>Genomic Encyclopedia of Type Strains, Phase IV (KMG-IV): sequencing the most valuable type-strain genomes for metagenomic binning, comparative biology and taxonomic classification.</title>
        <authorList>
            <person name="Goeker M."/>
        </authorList>
    </citation>
    <scope>NUCLEOTIDE SEQUENCE [LARGE SCALE GENOMIC DNA]</scope>
    <source>
        <strain evidence="3 4">DSM 46770</strain>
    </source>
</reference>
<feature type="region of interest" description="Disordered" evidence="1">
    <location>
        <begin position="1"/>
        <end position="37"/>
    </location>
</feature>
<comment type="caution">
    <text evidence="3">The sequence shown here is derived from an EMBL/GenBank/DDBJ whole genome shotgun (WGS) entry which is preliminary data.</text>
</comment>
<evidence type="ECO:0000313" key="4">
    <source>
        <dbReference type="Proteomes" id="UP000295281"/>
    </source>
</evidence>
<evidence type="ECO:0000256" key="2">
    <source>
        <dbReference type="SAM" id="Phobius"/>
    </source>
</evidence>
<dbReference type="Proteomes" id="UP000295281">
    <property type="component" value="Unassembled WGS sequence"/>
</dbReference>
<keyword evidence="2" id="KW-1133">Transmembrane helix</keyword>
<organism evidence="3 4">
    <name type="scientific">Actinorugispora endophytica</name>
    <dbReference type="NCBI Taxonomy" id="1605990"/>
    <lineage>
        <taxon>Bacteria</taxon>
        <taxon>Bacillati</taxon>
        <taxon>Actinomycetota</taxon>
        <taxon>Actinomycetes</taxon>
        <taxon>Streptosporangiales</taxon>
        <taxon>Nocardiopsidaceae</taxon>
        <taxon>Actinorugispora</taxon>
    </lineage>
</organism>
<evidence type="ECO:0000256" key="1">
    <source>
        <dbReference type="SAM" id="MobiDB-lite"/>
    </source>
</evidence>
<feature type="transmembrane region" description="Helical" evidence="2">
    <location>
        <begin position="41"/>
        <end position="65"/>
    </location>
</feature>
<keyword evidence="2" id="KW-0812">Transmembrane</keyword>
<dbReference type="EMBL" id="SNYN01000001">
    <property type="protein sequence ID" value="TDQ55513.1"/>
    <property type="molecule type" value="Genomic_DNA"/>
</dbReference>
<gene>
    <name evidence="3" type="ORF">EV190_101844</name>
</gene>
<accession>A0A4R6V5L1</accession>
<feature type="region of interest" description="Disordered" evidence="1">
    <location>
        <begin position="68"/>
        <end position="129"/>
    </location>
</feature>
<keyword evidence="4" id="KW-1185">Reference proteome</keyword>
<proteinExistence type="predicted"/>
<feature type="compositionally biased region" description="Low complexity" evidence="1">
    <location>
        <begin position="79"/>
        <end position="99"/>
    </location>
</feature>
<protein>
    <recommendedName>
        <fullName evidence="5">Cellulose binding domain-containing protein</fullName>
    </recommendedName>
</protein>
<evidence type="ECO:0008006" key="5">
    <source>
        <dbReference type="Google" id="ProtNLM"/>
    </source>
</evidence>
<feature type="compositionally biased region" description="Pro residues" evidence="1">
    <location>
        <begin position="1"/>
        <end position="13"/>
    </location>
</feature>
<dbReference type="RefSeq" id="WP_133740013.1">
    <property type="nucleotide sequence ID" value="NZ_SNYN01000001.1"/>
</dbReference>
<sequence length="232" mass="24039">MTYPQQPPFPPEQGPQWQGGYPPPQYGPPAPPPPPRRGNPAGVVLVAAGGVVIVGLVIAIIVVLVRGGGSGGPEARQDPTPVTESSPAEETTPESTPETTPEETPRESPEETTEGRGVFPEAMDGSWSGTMTQYDPDGAEVSTWELEIHMTAGERVGTADLSMGDGTTCEWEVLATDSTDESVDLQYSTTDDGGGSCTSSGFVHLIVSGDQLAAGVATDWPTGVSTADGMLE</sequence>
<feature type="compositionally biased region" description="Pro residues" evidence="1">
    <location>
        <begin position="21"/>
        <end position="37"/>
    </location>
</feature>
<dbReference type="AlphaFoldDB" id="A0A4R6V5L1"/>
<keyword evidence="2" id="KW-0472">Membrane</keyword>
<evidence type="ECO:0000313" key="3">
    <source>
        <dbReference type="EMBL" id="TDQ55513.1"/>
    </source>
</evidence>
<dbReference type="OrthoDB" id="3436787at2"/>